<dbReference type="PROSITE" id="PS50271">
    <property type="entry name" value="ZF_UBP"/>
    <property type="match status" value="1"/>
</dbReference>
<dbReference type="EMBL" id="BAAALF010000103">
    <property type="protein sequence ID" value="GAA1253129.1"/>
    <property type="molecule type" value="Genomic_DNA"/>
</dbReference>
<reference evidence="2 3" key="1">
    <citation type="journal article" date="2019" name="Int. J. Syst. Evol. Microbiol.">
        <title>The Global Catalogue of Microorganisms (GCM) 10K type strain sequencing project: providing services to taxonomists for standard genome sequencing and annotation.</title>
        <authorList>
            <consortium name="The Broad Institute Genomics Platform"/>
            <consortium name="The Broad Institute Genome Sequencing Center for Infectious Disease"/>
            <person name="Wu L."/>
            <person name="Ma J."/>
        </authorList>
    </citation>
    <scope>NUCLEOTIDE SEQUENCE [LARGE SCALE GENOMIC DNA]</scope>
    <source>
        <strain evidence="2 3">JCM 13004</strain>
    </source>
</reference>
<comment type="caution">
    <text evidence="2">The sequence shown here is derived from an EMBL/GenBank/DDBJ whole genome shotgun (WGS) entry which is preliminary data.</text>
</comment>
<dbReference type="InterPro" id="IPR001607">
    <property type="entry name" value="Znf_UBP"/>
</dbReference>
<dbReference type="Pfam" id="PF02148">
    <property type="entry name" value="zf-UBP"/>
    <property type="match status" value="1"/>
</dbReference>
<evidence type="ECO:0000313" key="3">
    <source>
        <dbReference type="Proteomes" id="UP001500037"/>
    </source>
</evidence>
<evidence type="ECO:0000313" key="2">
    <source>
        <dbReference type="EMBL" id="GAA1253129.1"/>
    </source>
</evidence>
<dbReference type="Gene3D" id="3.30.40.10">
    <property type="entry name" value="Zinc/RING finger domain, C3HC4 (zinc finger)"/>
    <property type="match status" value="1"/>
</dbReference>
<gene>
    <name evidence="2" type="ORF">GCM10009665_49790</name>
</gene>
<name>A0ABN1WKZ1_9ACTN</name>
<feature type="domain" description="UBP-type" evidence="1">
    <location>
        <begin position="19"/>
        <end position="111"/>
    </location>
</feature>
<dbReference type="Proteomes" id="UP001500037">
    <property type="component" value="Unassembled WGS sequence"/>
</dbReference>
<dbReference type="InterPro" id="IPR013083">
    <property type="entry name" value="Znf_RING/FYVE/PHD"/>
</dbReference>
<keyword evidence="3" id="KW-1185">Reference proteome</keyword>
<organism evidence="2 3">
    <name type="scientific">Kitasatospora nipponensis</name>
    <dbReference type="NCBI Taxonomy" id="258049"/>
    <lineage>
        <taxon>Bacteria</taxon>
        <taxon>Bacillati</taxon>
        <taxon>Actinomycetota</taxon>
        <taxon>Actinomycetes</taxon>
        <taxon>Kitasatosporales</taxon>
        <taxon>Streptomycetaceae</taxon>
        <taxon>Kitasatospora</taxon>
    </lineage>
</organism>
<accession>A0ABN1WKZ1</accession>
<dbReference type="SUPFAM" id="SSF57850">
    <property type="entry name" value="RING/U-box"/>
    <property type="match status" value="1"/>
</dbReference>
<proteinExistence type="predicted"/>
<sequence>MSEEHAWQVAEDPGLTVQRSCEHLGQAREAHQAASAGRRGCTDCLRIGSTWLHLRECLTCGHVGCCDSSPKQHAHAHAHARGGGHDLARSVEPGEDWAWCYADELFLRPAD</sequence>
<dbReference type="RefSeq" id="WP_344444192.1">
    <property type="nucleotide sequence ID" value="NZ_BAAALF010000103.1"/>
</dbReference>
<evidence type="ECO:0000259" key="1">
    <source>
        <dbReference type="PROSITE" id="PS50271"/>
    </source>
</evidence>
<protein>
    <submittedName>
        <fullName evidence="2">UBP-type zinc finger domain-containing protein</fullName>
    </submittedName>
</protein>